<accession>A0A162UG23</accession>
<dbReference type="InterPro" id="IPR051094">
    <property type="entry name" value="Diverse_Catalytic_Enzymes"/>
</dbReference>
<keyword evidence="9" id="KW-1185">Reference proteome</keyword>
<gene>
    <name evidence="8" type="ORF">CLMAG_09140</name>
</gene>
<dbReference type="SUPFAM" id="SSF109604">
    <property type="entry name" value="HD-domain/PDEase-like"/>
    <property type="match status" value="1"/>
</dbReference>
<dbReference type="PROSITE" id="PS51831">
    <property type="entry name" value="HD"/>
    <property type="match status" value="1"/>
</dbReference>
<dbReference type="GO" id="GO:0008803">
    <property type="term" value="F:bis(5'-nucleosyl)-tetraphosphatase (symmetrical) activity"/>
    <property type="evidence" value="ECO:0007669"/>
    <property type="project" value="UniProtKB-EC"/>
</dbReference>
<keyword evidence="5" id="KW-0408">Iron</keyword>
<dbReference type="STRING" id="1121326.CLMAG_09140"/>
<evidence type="ECO:0000256" key="2">
    <source>
        <dbReference type="ARBA" id="ARBA00022723"/>
    </source>
</evidence>
<dbReference type="SMART" id="SM00471">
    <property type="entry name" value="HDc"/>
    <property type="match status" value="1"/>
</dbReference>
<comment type="caution">
    <text evidence="8">The sequence shown here is derived from an EMBL/GenBank/DDBJ whole genome shotgun (WGS) entry which is preliminary data.</text>
</comment>
<protein>
    <recommendedName>
        <fullName evidence="1">bis(5'-nucleosyl)-tetraphosphatase (symmetrical)</fullName>
        <ecNumber evidence="1">3.6.1.41</ecNumber>
    </recommendedName>
</protein>
<dbReference type="InterPro" id="IPR005249">
    <property type="entry name" value="YqeK"/>
</dbReference>
<dbReference type="CDD" id="cd00077">
    <property type="entry name" value="HDc"/>
    <property type="match status" value="1"/>
</dbReference>
<dbReference type="PANTHER" id="PTHR35795">
    <property type="entry name" value="SLR1885 PROTEIN"/>
    <property type="match status" value="1"/>
</dbReference>
<dbReference type="Pfam" id="PF01966">
    <property type="entry name" value="HD"/>
    <property type="match status" value="1"/>
</dbReference>
<keyword evidence="8" id="KW-0548">Nucleotidyltransferase</keyword>
<dbReference type="GO" id="GO:0000166">
    <property type="term" value="F:nucleotide binding"/>
    <property type="evidence" value="ECO:0007669"/>
    <property type="project" value="UniProtKB-KW"/>
</dbReference>
<dbReference type="InterPro" id="IPR003607">
    <property type="entry name" value="HD/PDEase_dom"/>
</dbReference>
<evidence type="ECO:0000256" key="1">
    <source>
        <dbReference type="ARBA" id="ARBA00012506"/>
    </source>
</evidence>
<evidence type="ECO:0000256" key="5">
    <source>
        <dbReference type="ARBA" id="ARBA00023004"/>
    </source>
</evidence>
<dbReference type="PANTHER" id="PTHR35795:SF1">
    <property type="entry name" value="BIS(5'-NUCLEOSYL)-TETRAPHOSPHATASE, SYMMETRICAL"/>
    <property type="match status" value="1"/>
</dbReference>
<evidence type="ECO:0000256" key="4">
    <source>
        <dbReference type="ARBA" id="ARBA00022801"/>
    </source>
</evidence>
<name>A0A162UG23_9CLOT</name>
<dbReference type="Gene3D" id="1.10.3210.10">
    <property type="entry name" value="Hypothetical protein af1432"/>
    <property type="match status" value="1"/>
</dbReference>
<evidence type="ECO:0000256" key="3">
    <source>
        <dbReference type="ARBA" id="ARBA00022741"/>
    </source>
</evidence>
<dbReference type="GO" id="GO:0016779">
    <property type="term" value="F:nucleotidyltransferase activity"/>
    <property type="evidence" value="ECO:0007669"/>
    <property type="project" value="UniProtKB-KW"/>
</dbReference>
<keyword evidence="2" id="KW-0479">Metal-binding</keyword>
<comment type="catalytic activity">
    <reaction evidence="6">
        <text>P(1),P(4)-bis(5'-adenosyl) tetraphosphate + H2O = 2 ADP + 2 H(+)</text>
        <dbReference type="Rhea" id="RHEA:24252"/>
        <dbReference type="ChEBI" id="CHEBI:15377"/>
        <dbReference type="ChEBI" id="CHEBI:15378"/>
        <dbReference type="ChEBI" id="CHEBI:58141"/>
        <dbReference type="ChEBI" id="CHEBI:456216"/>
        <dbReference type="EC" id="3.6.1.41"/>
    </reaction>
</comment>
<dbReference type="AlphaFoldDB" id="A0A162UG23"/>
<dbReference type="OrthoDB" id="5295945at2"/>
<dbReference type="InterPro" id="IPR006674">
    <property type="entry name" value="HD_domain"/>
</dbReference>
<keyword evidence="4" id="KW-0378">Hydrolase</keyword>
<evidence type="ECO:0000256" key="6">
    <source>
        <dbReference type="ARBA" id="ARBA00049417"/>
    </source>
</evidence>
<keyword evidence="3" id="KW-0547">Nucleotide-binding</keyword>
<dbReference type="GO" id="GO:0046872">
    <property type="term" value="F:metal ion binding"/>
    <property type="evidence" value="ECO:0007669"/>
    <property type="project" value="UniProtKB-KW"/>
</dbReference>
<evidence type="ECO:0000313" key="9">
    <source>
        <dbReference type="Proteomes" id="UP000076603"/>
    </source>
</evidence>
<dbReference type="NCBIfam" id="TIGR00488">
    <property type="entry name" value="bis(5'-nucleosyl)-tetraphosphatase (symmetrical) YqeK"/>
    <property type="match status" value="1"/>
</dbReference>
<evidence type="ECO:0000259" key="7">
    <source>
        <dbReference type="PROSITE" id="PS51831"/>
    </source>
</evidence>
<keyword evidence="8" id="KW-0808">Transferase</keyword>
<dbReference type="EC" id="3.6.1.41" evidence="1"/>
<dbReference type="PATRIC" id="fig|1121326.3.peg.871"/>
<organism evidence="8 9">
    <name type="scientific">Clostridium magnum DSM 2767</name>
    <dbReference type="NCBI Taxonomy" id="1121326"/>
    <lineage>
        <taxon>Bacteria</taxon>
        <taxon>Bacillati</taxon>
        <taxon>Bacillota</taxon>
        <taxon>Clostridia</taxon>
        <taxon>Eubacteriales</taxon>
        <taxon>Clostridiaceae</taxon>
        <taxon>Clostridium</taxon>
    </lineage>
</organism>
<reference evidence="8 9" key="1">
    <citation type="submission" date="2016-04" db="EMBL/GenBank/DDBJ databases">
        <title>Genome sequence of Clostridium magnum DSM 2767.</title>
        <authorList>
            <person name="Poehlein A."/>
            <person name="Uhlig R."/>
            <person name="Fischer R."/>
            <person name="Bahl H."/>
            <person name="Daniel R."/>
        </authorList>
    </citation>
    <scope>NUCLEOTIDE SEQUENCE [LARGE SCALE GENOMIC DNA]</scope>
    <source>
        <strain evidence="8 9">DSM 2767</strain>
    </source>
</reference>
<dbReference type="Proteomes" id="UP000076603">
    <property type="component" value="Unassembled WGS sequence"/>
</dbReference>
<dbReference type="EMBL" id="LWAE01000001">
    <property type="protein sequence ID" value="KZL93861.1"/>
    <property type="molecule type" value="Genomic_DNA"/>
</dbReference>
<feature type="domain" description="HD" evidence="7">
    <location>
        <begin position="19"/>
        <end position="134"/>
    </location>
</feature>
<proteinExistence type="predicted"/>
<sequence length="190" mass="21743">MWSEEQIKEYLKANLKAKRYEHVLGVKESAIKLAEIYHDDLEKAKIAALVHDCAKNMSDDQLIKISKEHNVHINEICKESPQLLHGPVGAIIAKETMEIEDKDLLNSVAYHTTGRKDMSLLEKIVYIADYIEPNRTFPGVESLRSLAYKDLDLALLKSFDNTIKFVIDRGQLLHLDTIEARNYLLCKGHK</sequence>
<dbReference type="RefSeq" id="WP_066618411.1">
    <property type="nucleotide sequence ID" value="NZ_FQXL01000010.1"/>
</dbReference>
<evidence type="ECO:0000313" key="8">
    <source>
        <dbReference type="EMBL" id="KZL93861.1"/>
    </source>
</evidence>